<accession>A0ACB9C0T8</accession>
<comment type="caution">
    <text evidence="1">The sequence shown here is derived from an EMBL/GenBank/DDBJ whole genome shotgun (WGS) entry which is preliminary data.</text>
</comment>
<gene>
    <name evidence="1" type="ORF">L6452_16455</name>
</gene>
<sequence>MRDDEIVGLLPLSIVIASPQTWIVCAAIPGNCSYVHPLLLSENNLILQCSSVSSSLDACSLGQLLLYFFTELSEVGCRQDSLEQGHLKKLVEDVYYFGFILLEALLGPIVSEKISFGSQDGRQRIVDLVVLTTCCHDIQTTVGLDQKPEGAS</sequence>
<reference evidence="1 2" key="2">
    <citation type="journal article" date="2022" name="Mol. Ecol. Resour.">
        <title>The genomes of chicory, endive, great burdock and yacon provide insights into Asteraceae paleo-polyploidization history and plant inulin production.</title>
        <authorList>
            <person name="Fan W."/>
            <person name="Wang S."/>
            <person name="Wang H."/>
            <person name="Wang A."/>
            <person name="Jiang F."/>
            <person name="Liu H."/>
            <person name="Zhao H."/>
            <person name="Xu D."/>
            <person name="Zhang Y."/>
        </authorList>
    </citation>
    <scope>NUCLEOTIDE SEQUENCE [LARGE SCALE GENOMIC DNA]</scope>
    <source>
        <strain evidence="2">cv. Niubang</strain>
    </source>
</reference>
<reference evidence="2" key="1">
    <citation type="journal article" date="2022" name="Mol. Ecol. Resour.">
        <title>The genomes of chicory, endive, great burdock and yacon provide insights into Asteraceae palaeo-polyploidization history and plant inulin production.</title>
        <authorList>
            <person name="Fan W."/>
            <person name="Wang S."/>
            <person name="Wang H."/>
            <person name="Wang A."/>
            <person name="Jiang F."/>
            <person name="Liu H."/>
            <person name="Zhao H."/>
            <person name="Xu D."/>
            <person name="Zhang Y."/>
        </authorList>
    </citation>
    <scope>NUCLEOTIDE SEQUENCE [LARGE SCALE GENOMIC DNA]</scope>
    <source>
        <strain evidence="2">cv. Niubang</strain>
    </source>
</reference>
<protein>
    <submittedName>
        <fullName evidence="1">Uncharacterized protein</fullName>
    </submittedName>
</protein>
<organism evidence="1 2">
    <name type="scientific">Arctium lappa</name>
    <name type="common">Greater burdock</name>
    <name type="synonym">Lappa major</name>
    <dbReference type="NCBI Taxonomy" id="4217"/>
    <lineage>
        <taxon>Eukaryota</taxon>
        <taxon>Viridiplantae</taxon>
        <taxon>Streptophyta</taxon>
        <taxon>Embryophyta</taxon>
        <taxon>Tracheophyta</taxon>
        <taxon>Spermatophyta</taxon>
        <taxon>Magnoliopsida</taxon>
        <taxon>eudicotyledons</taxon>
        <taxon>Gunneridae</taxon>
        <taxon>Pentapetalae</taxon>
        <taxon>asterids</taxon>
        <taxon>campanulids</taxon>
        <taxon>Asterales</taxon>
        <taxon>Asteraceae</taxon>
        <taxon>Carduoideae</taxon>
        <taxon>Cardueae</taxon>
        <taxon>Arctiinae</taxon>
        <taxon>Arctium</taxon>
    </lineage>
</organism>
<dbReference type="Proteomes" id="UP001055879">
    <property type="component" value="Linkage Group LG05"/>
</dbReference>
<keyword evidence="2" id="KW-1185">Reference proteome</keyword>
<dbReference type="EMBL" id="CM042051">
    <property type="protein sequence ID" value="KAI3727835.1"/>
    <property type="molecule type" value="Genomic_DNA"/>
</dbReference>
<evidence type="ECO:0000313" key="2">
    <source>
        <dbReference type="Proteomes" id="UP001055879"/>
    </source>
</evidence>
<proteinExistence type="predicted"/>
<name>A0ACB9C0T8_ARCLA</name>
<evidence type="ECO:0000313" key="1">
    <source>
        <dbReference type="EMBL" id="KAI3727835.1"/>
    </source>
</evidence>